<dbReference type="InterPro" id="IPR013024">
    <property type="entry name" value="GGCT-like"/>
</dbReference>
<feature type="domain" description="Gamma-glutamylcyclotransferase AIG2-like" evidence="1">
    <location>
        <begin position="8"/>
        <end position="126"/>
    </location>
</feature>
<proteinExistence type="predicted"/>
<gene>
    <name evidence="2" type="ORF">I8J30_05170</name>
</gene>
<dbReference type="SUPFAM" id="SSF110857">
    <property type="entry name" value="Gamma-glutamyl cyclotransferase-like"/>
    <property type="match status" value="1"/>
</dbReference>
<dbReference type="CDD" id="cd06661">
    <property type="entry name" value="GGCT_like"/>
    <property type="match status" value="1"/>
</dbReference>
<name>A0ABS5C813_9BACL</name>
<evidence type="ECO:0000313" key="2">
    <source>
        <dbReference type="EMBL" id="MBP3962095.1"/>
    </source>
</evidence>
<dbReference type="InterPro" id="IPR036568">
    <property type="entry name" value="GGCT-like_sf"/>
</dbReference>
<evidence type="ECO:0000259" key="1">
    <source>
        <dbReference type="Pfam" id="PF06094"/>
    </source>
</evidence>
<protein>
    <submittedName>
        <fullName evidence="2">Gamma-glutamylcyclotransferase</fullName>
    </submittedName>
</protein>
<organism evidence="2 3">
    <name type="scientific">Paenibacillus lignilyticus</name>
    <dbReference type="NCBI Taxonomy" id="1172615"/>
    <lineage>
        <taxon>Bacteria</taxon>
        <taxon>Bacillati</taxon>
        <taxon>Bacillota</taxon>
        <taxon>Bacilli</taxon>
        <taxon>Bacillales</taxon>
        <taxon>Paenibacillaceae</taxon>
        <taxon>Paenibacillus</taxon>
    </lineage>
</organism>
<dbReference type="Pfam" id="PF06094">
    <property type="entry name" value="GGACT"/>
    <property type="match status" value="1"/>
</dbReference>
<keyword evidence="3" id="KW-1185">Reference proteome</keyword>
<sequence length="135" mass="15312">MQQRLATVFIYGSLLPGHSNHQVCAGFIQSAVPGVIQGRLVDYGPYPAMLRDAAAFTSGASVRGMWIVVNEQGLKRMDELEQFAGIEEENDYDRVWVTDMHQPEQSGWVYVWDTPRGCPPIAEDYWPDFYARKRG</sequence>
<comment type="caution">
    <text evidence="2">The sequence shown here is derived from an EMBL/GenBank/DDBJ whole genome shotgun (WGS) entry which is preliminary data.</text>
</comment>
<dbReference type="Proteomes" id="UP000673394">
    <property type="component" value="Unassembled WGS sequence"/>
</dbReference>
<dbReference type="RefSeq" id="WP_210655961.1">
    <property type="nucleotide sequence ID" value="NZ_JAGKSP010000001.1"/>
</dbReference>
<evidence type="ECO:0000313" key="3">
    <source>
        <dbReference type="Proteomes" id="UP000673394"/>
    </source>
</evidence>
<dbReference type="InterPro" id="IPR009288">
    <property type="entry name" value="AIG2-like_dom"/>
</dbReference>
<dbReference type="EMBL" id="JAGKSP010000001">
    <property type="protein sequence ID" value="MBP3962095.1"/>
    <property type="molecule type" value="Genomic_DNA"/>
</dbReference>
<dbReference type="Gene3D" id="3.10.490.10">
    <property type="entry name" value="Gamma-glutamyl cyclotransferase-like"/>
    <property type="match status" value="1"/>
</dbReference>
<accession>A0ABS5C813</accession>
<reference evidence="2 3" key="1">
    <citation type="submission" date="2021-04" db="EMBL/GenBank/DDBJ databases">
        <title>Paenibacillus sp. DLE-14 whole genome sequence.</title>
        <authorList>
            <person name="Ham Y.J."/>
        </authorList>
    </citation>
    <scope>NUCLEOTIDE SEQUENCE [LARGE SCALE GENOMIC DNA]</scope>
    <source>
        <strain evidence="2 3">DLE-14</strain>
    </source>
</reference>